<keyword evidence="1" id="KW-1133">Transmembrane helix</keyword>
<sequence length="67" mass="7613">MSPALLKMWIALASMGFMFIAVISIYFSRFKIKNQIFKTIVSIIAYLFMILAGIIIFFVVFSGPVNE</sequence>
<evidence type="ECO:0000256" key="1">
    <source>
        <dbReference type="SAM" id="Phobius"/>
    </source>
</evidence>
<dbReference type="Pfam" id="PF10966">
    <property type="entry name" value="DUF2768"/>
    <property type="match status" value="1"/>
</dbReference>
<evidence type="ECO:0000313" key="3">
    <source>
        <dbReference type="Proteomes" id="UP000626844"/>
    </source>
</evidence>
<evidence type="ECO:0000313" key="2">
    <source>
        <dbReference type="EMBL" id="MBD1378622.1"/>
    </source>
</evidence>
<feature type="transmembrane region" description="Helical" evidence="1">
    <location>
        <begin position="6"/>
        <end position="27"/>
    </location>
</feature>
<accession>A0A926N7B6</accession>
<feature type="transmembrane region" description="Helical" evidence="1">
    <location>
        <begin position="39"/>
        <end position="61"/>
    </location>
</feature>
<dbReference type="RefSeq" id="WP_191154572.1">
    <property type="nucleotide sequence ID" value="NZ_JACXAI010000001.1"/>
</dbReference>
<dbReference type="InterPro" id="IPR020076">
    <property type="entry name" value="DUF2768"/>
</dbReference>
<proteinExistence type="predicted"/>
<organism evidence="2 3">
    <name type="scientific">Metabacillus arenae</name>
    <dbReference type="NCBI Taxonomy" id="2771434"/>
    <lineage>
        <taxon>Bacteria</taxon>
        <taxon>Bacillati</taxon>
        <taxon>Bacillota</taxon>
        <taxon>Bacilli</taxon>
        <taxon>Bacillales</taxon>
        <taxon>Bacillaceae</taxon>
        <taxon>Metabacillus</taxon>
    </lineage>
</organism>
<name>A0A926N7B6_9BACI</name>
<dbReference type="AlphaFoldDB" id="A0A926N7B6"/>
<keyword evidence="1" id="KW-0812">Transmembrane</keyword>
<dbReference type="Proteomes" id="UP000626844">
    <property type="component" value="Unassembled WGS sequence"/>
</dbReference>
<keyword evidence="1" id="KW-0472">Membrane</keyword>
<protein>
    <submittedName>
        <fullName evidence="2">DUF2768 domain-containing protein</fullName>
    </submittedName>
</protein>
<reference evidence="2" key="1">
    <citation type="submission" date="2020-09" db="EMBL/GenBank/DDBJ databases">
        <title>A novel bacterium of genus Bacillus, isolated from South China Sea.</title>
        <authorList>
            <person name="Huang H."/>
            <person name="Mo K."/>
            <person name="Hu Y."/>
        </authorList>
    </citation>
    <scope>NUCLEOTIDE SEQUENCE</scope>
    <source>
        <strain evidence="2">IB182487</strain>
    </source>
</reference>
<keyword evidence="3" id="KW-1185">Reference proteome</keyword>
<dbReference type="EMBL" id="JACXAI010000001">
    <property type="protein sequence ID" value="MBD1378622.1"/>
    <property type="molecule type" value="Genomic_DNA"/>
</dbReference>
<gene>
    <name evidence="2" type="ORF">IC621_00130</name>
</gene>
<comment type="caution">
    <text evidence="2">The sequence shown here is derived from an EMBL/GenBank/DDBJ whole genome shotgun (WGS) entry which is preliminary data.</text>
</comment>